<comment type="caution">
    <text evidence="7">The sequence shown here is derived from an EMBL/GenBank/DDBJ whole genome shotgun (WGS) entry which is preliminary data.</text>
</comment>
<dbReference type="InterPro" id="IPR011611">
    <property type="entry name" value="PfkB_dom"/>
</dbReference>
<dbReference type="SUPFAM" id="SSF53613">
    <property type="entry name" value="Ribokinase-like"/>
    <property type="match status" value="1"/>
</dbReference>
<dbReference type="PROSITE" id="PS00584">
    <property type="entry name" value="PFKB_KINASES_2"/>
    <property type="match status" value="1"/>
</dbReference>
<dbReference type="Pfam" id="PF00294">
    <property type="entry name" value="PfkB"/>
    <property type="match status" value="1"/>
</dbReference>
<evidence type="ECO:0000256" key="4">
    <source>
        <dbReference type="ARBA" id="ARBA00022777"/>
    </source>
</evidence>
<proteinExistence type="inferred from homology"/>
<comment type="similarity">
    <text evidence="1">Belongs to the carbohydrate kinase PfkB family.</text>
</comment>
<dbReference type="GO" id="GO:0016301">
    <property type="term" value="F:kinase activity"/>
    <property type="evidence" value="ECO:0007669"/>
    <property type="project" value="UniProtKB-KW"/>
</dbReference>
<evidence type="ECO:0000313" key="8">
    <source>
        <dbReference type="Proteomes" id="UP000050911"/>
    </source>
</evidence>
<keyword evidence="5" id="KW-0067">ATP-binding</keyword>
<dbReference type="Proteomes" id="UP000050911">
    <property type="component" value="Unassembled WGS sequence"/>
</dbReference>
<dbReference type="PATRIC" id="fig|1302272.5.peg.1417"/>
<keyword evidence="8" id="KW-1185">Reference proteome</keyword>
<keyword evidence="2" id="KW-0808">Transferase</keyword>
<dbReference type="EMBL" id="AZCX01000003">
    <property type="protein sequence ID" value="KRK48306.1"/>
    <property type="molecule type" value="Genomic_DNA"/>
</dbReference>
<name>A0A0R1HXS0_9LACO</name>
<keyword evidence="3" id="KW-0547">Nucleotide-binding</keyword>
<dbReference type="CDD" id="cd01166">
    <property type="entry name" value="KdgK"/>
    <property type="match status" value="1"/>
</dbReference>
<feature type="domain" description="Carbohydrate kinase PfkB" evidence="6">
    <location>
        <begin position="1"/>
        <end position="304"/>
    </location>
</feature>
<dbReference type="STRING" id="1302272.FC96_GL001406"/>
<dbReference type="OrthoDB" id="9813569at2"/>
<dbReference type="Gene3D" id="3.40.1190.20">
    <property type="match status" value="1"/>
</dbReference>
<dbReference type="PANTHER" id="PTHR43085">
    <property type="entry name" value="HEXOKINASE FAMILY MEMBER"/>
    <property type="match status" value="1"/>
</dbReference>
<dbReference type="InterPro" id="IPR002173">
    <property type="entry name" value="Carboh/pur_kinase_PfkB_CS"/>
</dbReference>
<gene>
    <name evidence="7" type="ORF">FC96_GL001406</name>
</gene>
<organism evidence="7 8">
    <name type="scientific">Secundilactobacillus kimchicus JCM 15530</name>
    <dbReference type="NCBI Taxonomy" id="1302272"/>
    <lineage>
        <taxon>Bacteria</taxon>
        <taxon>Bacillati</taxon>
        <taxon>Bacillota</taxon>
        <taxon>Bacilli</taxon>
        <taxon>Lactobacillales</taxon>
        <taxon>Lactobacillaceae</taxon>
        <taxon>Secundilactobacillus</taxon>
    </lineage>
</organism>
<reference evidence="7 8" key="1">
    <citation type="journal article" date="2015" name="Genome Announc.">
        <title>Expanding the biotechnology potential of lactobacilli through comparative genomics of 213 strains and associated genera.</title>
        <authorList>
            <person name="Sun Z."/>
            <person name="Harris H.M."/>
            <person name="McCann A."/>
            <person name="Guo C."/>
            <person name="Argimon S."/>
            <person name="Zhang W."/>
            <person name="Yang X."/>
            <person name="Jeffery I.B."/>
            <person name="Cooney J.C."/>
            <person name="Kagawa T.F."/>
            <person name="Liu W."/>
            <person name="Song Y."/>
            <person name="Salvetti E."/>
            <person name="Wrobel A."/>
            <person name="Rasinkangas P."/>
            <person name="Parkhill J."/>
            <person name="Rea M.C."/>
            <person name="O'Sullivan O."/>
            <person name="Ritari J."/>
            <person name="Douillard F.P."/>
            <person name="Paul Ross R."/>
            <person name="Yang R."/>
            <person name="Briner A.E."/>
            <person name="Felis G.E."/>
            <person name="de Vos W.M."/>
            <person name="Barrangou R."/>
            <person name="Klaenhammer T.R."/>
            <person name="Caufield P.W."/>
            <person name="Cui Y."/>
            <person name="Zhang H."/>
            <person name="O'Toole P.W."/>
        </authorList>
    </citation>
    <scope>NUCLEOTIDE SEQUENCE [LARGE SCALE GENOMIC DNA]</scope>
    <source>
        <strain evidence="7 8">JCM 15530</strain>
    </source>
</reference>
<evidence type="ECO:0000256" key="5">
    <source>
        <dbReference type="ARBA" id="ARBA00022840"/>
    </source>
</evidence>
<protein>
    <submittedName>
        <fullName evidence="7">2-dehydro-3-deoxygluconokinase</fullName>
    </submittedName>
</protein>
<sequence>MPKVLTVGEPLVVFASQEQDATLSEAQTFKKYPAGAELNVAVGIAKLGYECEYITQIGDDPFGVFLRSELKKAGVGTKYVRQAKTGPTGIQFKQLVTKGDPNTIYYRRHSAATRVTVESFETVKIHSNDFVHITGIFPAISTGARQLTDYLINEARSAGATITFDPNLRPSLWADENTMITNINSLALAANIVMPGLKEGQLLTGQQEPDDIANFYLQQCPAILAVIIKLGPEGAYLKLREKSGTVIPGFTVSRVIDTVGAGDGFDVGVLMGMMAGKSLPDAVTRGNAIGAMAIQKQGDNEGYPNKQQLETFLM</sequence>
<evidence type="ECO:0000256" key="3">
    <source>
        <dbReference type="ARBA" id="ARBA00022741"/>
    </source>
</evidence>
<dbReference type="RefSeq" id="WP_056942184.1">
    <property type="nucleotide sequence ID" value="NZ_AZCX01000003.1"/>
</dbReference>
<dbReference type="InterPro" id="IPR050306">
    <property type="entry name" value="PfkB_Carbo_kinase"/>
</dbReference>
<keyword evidence="4 7" id="KW-0418">Kinase</keyword>
<evidence type="ECO:0000256" key="2">
    <source>
        <dbReference type="ARBA" id="ARBA00022679"/>
    </source>
</evidence>
<dbReference type="GO" id="GO:0005524">
    <property type="term" value="F:ATP binding"/>
    <property type="evidence" value="ECO:0007669"/>
    <property type="project" value="UniProtKB-KW"/>
</dbReference>
<accession>A0A0R1HXS0</accession>
<dbReference type="PANTHER" id="PTHR43085:SF1">
    <property type="entry name" value="PSEUDOURIDINE KINASE-RELATED"/>
    <property type="match status" value="1"/>
</dbReference>
<evidence type="ECO:0000256" key="1">
    <source>
        <dbReference type="ARBA" id="ARBA00010688"/>
    </source>
</evidence>
<evidence type="ECO:0000313" key="7">
    <source>
        <dbReference type="EMBL" id="KRK48306.1"/>
    </source>
</evidence>
<dbReference type="AlphaFoldDB" id="A0A0R1HXS0"/>
<evidence type="ECO:0000259" key="6">
    <source>
        <dbReference type="Pfam" id="PF00294"/>
    </source>
</evidence>
<dbReference type="InterPro" id="IPR029056">
    <property type="entry name" value="Ribokinase-like"/>
</dbReference>